<evidence type="ECO:0008006" key="3">
    <source>
        <dbReference type="Google" id="ProtNLM"/>
    </source>
</evidence>
<dbReference type="InterPro" id="IPR029058">
    <property type="entry name" value="AB_hydrolase_fold"/>
</dbReference>
<protein>
    <recommendedName>
        <fullName evidence="3">Esterase</fullName>
    </recommendedName>
</protein>
<reference evidence="1 2" key="1">
    <citation type="submission" date="2015-10" db="EMBL/GenBank/DDBJ databases">
        <title>Metagenome-Assembled Genomes uncover a global brackish microbiome.</title>
        <authorList>
            <person name="Hugerth L.W."/>
            <person name="Larsson J."/>
            <person name="Alneberg J."/>
            <person name="Lindh M.V."/>
            <person name="Legrand C."/>
            <person name="Pinhassi J."/>
            <person name="Andersson A.F."/>
        </authorList>
    </citation>
    <scope>NUCLEOTIDE SEQUENCE [LARGE SCALE GENOMIC DNA]</scope>
    <source>
        <strain evidence="1">BACL26 MAG-121220-bin70</strain>
    </source>
</reference>
<evidence type="ECO:0000313" key="2">
    <source>
        <dbReference type="Proteomes" id="UP000051213"/>
    </source>
</evidence>
<gene>
    <name evidence="1" type="ORF">ABS24_03960</name>
</gene>
<dbReference type="PANTHER" id="PTHR35602">
    <property type="entry name" value="ESTERASE YQIA-RELATED"/>
    <property type="match status" value="1"/>
</dbReference>
<dbReference type="EMBL" id="LICA01000226">
    <property type="protein sequence ID" value="KRO93667.1"/>
    <property type="molecule type" value="Genomic_DNA"/>
</dbReference>
<dbReference type="InterPro" id="IPR008886">
    <property type="entry name" value="UPF0227/Esterase_YqiA"/>
</dbReference>
<dbReference type="SUPFAM" id="SSF53474">
    <property type="entry name" value="alpha/beta-Hydrolases"/>
    <property type="match status" value="1"/>
</dbReference>
<dbReference type="Gene3D" id="3.40.50.1820">
    <property type="entry name" value="alpha/beta hydrolase"/>
    <property type="match status" value="1"/>
</dbReference>
<organism evidence="1 2">
    <name type="scientific">SAR92 bacterium BACL26 MAG-121220-bin70</name>
    <dbReference type="NCBI Taxonomy" id="1655626"/>
    <lineage>
        <taxon>Bacteria</taxon>
        <taxon>Pseudomonadati</taxon>
        <taxon>Pseudomonadota</taxon>
        <taxon>Gammaproteobacteria</taxon>
        <taxon>Cellvibrionales</taxon>
        <taxon>Porticoccaceae</taxon>
        <taxon>SAR92 clade</taxon>
    </lineage>
</organism>
<comment type="caution">
    <text evidence="1">The sequence shown here is derived from an EMBL/GenBank/DDBJ whole genome shotgun (WGS) entry which is preliminary data.</text>
</comment>
<accession>A0A0R2U8T8</accession>
<dbReference type="Proteomes" id="UP000051213">
    <property type="component" value="Unassembled WGS sequence"/>
</dbReference>
<dbReference type="PANTHER" id="PTHR35602:SF3">
    <property type="entry name" value="ESTERASE YQIA"/>
    <property type="match status" value="1"/>
</dbReference>
<evidence type="ECO:0000313" key="1">
    <source>
        <dbReference type="EMBL" id="KRO93667.1"/>
    </source>
</evidence>
<dbReference type="AlphaFoldDB" id="A0A0R2U8T8"/>
<proteinExistence type="predicted"/>
<sequence length="195" mass="21839">MSVLLYLHGFNGSPQSKKAIQTQQWLALNAPEIRFLCPSLPPFAIATLKMLQSIVEDHLSEPVFVVGSSMGGFFATCLIEQYNLRGVLINPAVSPARGLDQWLGENANYVTGEKWVFEKNHVEEFRQIDPSHLSHLENYLVLLQTGDEVLDCRDAQARYTGAKIILEQGGDHGFIDYDQHLAVIHQFLISDSTIN</sequence>
<name>A0A0R2U8T8_9GAMM</name>
<dbReference type="Pfam" id="PF05728">
    <property type="entry name" value="UPF0227"/>
    <property type="match status" value="1"/>
</dbReference>